<dbReference type="Proteomes" id="UP000001449">
    <property type="component" value="Chromosome 14"/>
</dbReference>
<comment type="subcellular location">
    <subcellularLocation>
        <location evidence="1">Membrane</location>
        <topology evidence="1">Single-pass type II membrane protein</topology>
    </subcellularLocation>
</comment>
<dbReference type="RefSeq" id="XP_002293772.1">
    <property type="nucleotide sequence ID" value="XM_002293736.1"/>
</dbReference>
<dbReference type="Gene3D" id="3.90.550.50">
    <property type="match status" value="1"/>
</dbReference>
<evidence type="ECO:0000256" key="5">
    <source>
        <dbReference type="ARBA" id="ARBA00022989"/>
    </source>
</evidence>
<evidence type="ECO:0000313" key="8">
    <source>
        <dbReference type="Proteomes" id="UP000001449"/>
    </source>
</evidence>
<reference evidence="7 8" key="2">
    <citation type="journal article" date="2008" name="Nature">
        <title>The Phaeodactylum genome reveals the evolutionary history of diatom genomes.</title>
        <authorList>
            <person name="Bowler C."/>
            <person name="Allen A.E."/>
            <person name="Badger J.H."/>
            <person name="Grimwood J."/>
            <person name="Jabbari K."/>
            <person name="Kuo A."/>
            <person name="Maheswari U."/>
            <person name="Martens C."/>
            <person name="Maumus F."/>
            <person name="Otillar R.P."/>
            <person name="Rayko E."/>
            <person name="Salamov A."/>
            <person name="Vandepoele K."/>
            <person name="Beszteri B."/>
            <person name="Gruber A."/>
            <person name="Heijde M."/>
            <person name="Katinka M."/>
            <person name="Mock T."/>
            <person name="Valentin K."/>
            <person name="Verret F."/>
            <person name="Berges J.A."/>
            <person name="Brownlee C."/>
            <person name="Cadoret J.P."/>
            <person name="Chiovitti A."/>
            <person name="Choi C.J."/>
            <person name="Coesel S."/>
            <person name="De Martino A."/>
            <person name="Detter J.C."/>
            <person name="Durkin C."/>
            <person name="Falciatore A."/>
            <person name="Fournet J."/>
            <person name="Haruta M."/>
            <person name="Huysman M.J."/>
            <person name="Jenkins B.D."/>
            <person name="Jiroutova K."/>
            <person name="Jorgensen R.E."/>
            <person name="Joubert Y."/>
            <person name="Kaplan A."/>
            <person name="Kroger N."/>
            <person name="Kroth P.G."/>
            <person name="La Roche J."/>
            <person name="Lindquist E."/>
            <person name="Lommer M."/>
            <person name="Martin-Jezequel V."/>
            <person name="Lopez P.J."/>
            <person name="Lucas S."/>
            <person name="Mangogna M."/>
            <person name="McGinnis K."/>
            <person name="Medlin L.K."/>
            <person name="Montsant A."/>
            <person name="Oudot-Le Secq M.P."/>
            <person name="Napoli C."/>
            <person name="Obornik M."/>
            <person name="Parker M.S."/>
            <person name="Petit J.L."/>
            <person name="Porcel B.M."/>
            <person name="Poulsen N."/>
            <person name="Robison M."/>
            <person name="Rychlewski L."/>
            <person name="Rynearson T.A."/>
            <person name="Schmutz J."/>
            <person name="Shapiro H."/>
            <person name="Siaut M."/>
            <person name="Stanley M."/>
            <person name="Sussman M.R."/>
            <person name="Taylor A.R."/>
            <person name="Vardi A."/>
            <person name="von Dassow P."/>
            <person name="Vyverman W."/>
            <person name="Willis A."/>
            <person name="Wyrwicz L.S."/>
            <person name="Rokhsar D.S."/>
            <person name="Weissenbach J."/>
            <person name="Armbrust E.V."/>
            <person name="Green B.R."/>
            <person name="Van de Peer Y."/>
            <person name="Grigoriev I.V."/>
        </authorList>
    </citation>
    <scope>NUCLEOTIDE SEQUENCE [LARGE SCALE GENOMIC DNA]</scope>
    <source>
        <strain evidence="7 8">CCMP1335</strain>
    </source>
</reference>
<evidence type="ECO:0008006" key="9">
    <source>
        <dbReference type="Google" id="ProtNLM"/>
    </source>
</evidence>
<dbReference type="InterPro" id="IPR026050">
    <property type="entry name" value="C1GALT1/C1GALT1_chp1"/>
</dbReference>
<dbReference type="PANTHER" id="PTHR23033">
    <property type="entry name" value="BETA1,3-GALACTOSYLTRANSFERASE"/>
    <property type="match status" value="1"/>
</dbReference>
<dbReference type="GO" id="GO:0016020">
    <property type="term" value="C:membrane"/>
    <property type="evidence" value="ECO:0007669"/>
    <property type="project" value="UniProtKB-SubCell"/>
</dbReference>
<keyword evidence="5" id="KW-1133">Transmembrane helix</keyword>
<dbReference type="InParanoid" id="B8CCI7"/>
<dbReference type="AlphaFoldDB" id="B8CCI7"/>
<reference evidence="7 8" key="1">
    <citation type="journal article" date="2004" name="Science">
        <title>The genome of the diatom Thalassiosira pseudonana: ecology, evolution, and metabolism.</title>
        <authorList>
            <person name="Armbrust E.V."/>
            <person name="Berges J.A."/>
            <person name="Bowler C."/>
            <person name="Green B.R."/>
            <person name="Martinez D."/>
            <person name="Putnam N.H."/>
            <person name="Zhou S."/>
            <person name="Allen A.E."/>
            <person name="Apt K.E."/>
            <person name="Bechner M."/>
            <person name="Brzezinski M.A."/>
            <person name="Chaal B.K."/>
            <person name="Chiovitti A."/>
            <person name="Davis A.K."/>
            <person name="Demarest M.S."/>
            <person name="Detter J.C."/>
            <person name="Glavina T."/>
            <person name="Goodstein D."/>
            <person name="Hadi M.Z."/>
            <person name="Hellsten U."/>
            <person name="Hildebrand M."/>
            <person name="Jenkins B.D."/>
            <person name="Jurka J."/>
            <person name="Kapitonov V.V."/>
            <person name="Kroger N."/>
            <person name="Lau W.W."/>
            <person name="Lane T.W."/>
            <person name="Larimer F.W."/>
            <person name="Lippmeier J.C."/>
            <person name="Lucas S."/>
            <person name="Medina M."/>
            <person name="Montsant A."/>
            <person name="Obornik M."/>
            <person name="Parker M.S."/>
            <person name="Palenik B."/>
            <person name="Pazour G.J."/>
            <person name="Richardson P.M."/>
            <person name="Rynearson T.A."/>
            <person name="Saito M.A."/>
            <person name="Schwartz D.C."/>
            <person name="Thamatrakoln K."/>
            <person name="Valentin K."/>
            <person name="Vardi A."/>
            <person name="Wilkerson F.P."/>
            <person name="Rokhsar D.S."/>
        </authorList>
    </citation>
    <scope>NUCLEOTIDE SEQUENCE [LARGE SCALE GENOMIC DNA]</scope>
    <source>
        <strain evidence="7 8">CCMP1335</strain>
    </source>
</reference>
<dbReference type="PANTHER" id="PTHR23033:SF14">
    <property type="entry name" value="GLYCOPROTEIN-N-ACETYLGALACTOSAMINE 3-BETA-GALACTOSYLTRANSFERASE 1-RELATED"/>
    <property type="match status" value="1"/>
</dbReference>
<protein>
    <recommendedName>
        <fullName evidence="9">N-acetylgalactosaminide beta-1,3-galactosyltransferase</fullName>
    </recommendedName>
</protein>
<gene>
    <name evidence="7" type="ORF">THAPSDRAFT_269773</name>
</gene>
<sequence length="336" mass="38658">MPSITLDMKRLEVILSMNATDITYVDASGNHTTHPHMGGKDEHGRWGYVHDETALKRTQPTFEIRDDDDRANLCKSGGTILKRVRLLCLVYTIEQNHNRIPAIRETWGQKCDGFMVVSNKTDMILGTVNIPHEGLESYDNIYQKVRSIWAYIYDNYYDVYDYFHIGGDDLYLIVENLRHYLESEEIQLASNGGQFLPNGYENKLYLGGGSGYTLNKAALKSLVVHGFPSCFPHEKTSAEDMMVSKCFEKIGIFPYDSKDETGAERYLQLAPGDQCTLAPGEYGKDNKLWWYHKFNEHDKEVKFGTDHCSANAVNFHYVNSDLMRRIHALLYRYCER</sequence>
<keyword evidence="6" id="KW-0472">Membrane</keyword>
<evidence type="ECO:0000256" key="4">
    <source>
        <dbReference type="ARBA" id="ARBA00022968"/>
    </source>
</evidence>
<keyword evidence="4" id="KW-0735">Signal-anchor</keyword>
<dbReference type="EMBL" id="CM000649">
    <property type="protein sequence ID" value="EED88781.1"/>
    <property type="molecule type" value="Genomic_DNA"/>
</dbReference>
<comment type="similarity">
    <text evidence="2">Belongs to the glycosyltransferase 31 family. Beta3-Gal-T subfamily.</text>
</comment>
<evidence type="ECO:0000256" key="3">
    <source>
        <dbReference type="ARBA" id="ARBA00022692"/>
    </source>
</evidence>
<keyword evidence="3" id="KW-0812">Transmembrane</keyword>
<evidence type="ECO:0000256" key="1">
    <source>
        <dbReference type="ARBA" id="ARBA00004606"/>
    </source>
</evidence>
<organism evidence="7 8">
    <name type="scientific">Thalassiosira pseudonana</name>
    <name type="common">Marine diatom</name>
    <name type="synonym">Cyclotella nana</name>
    <dbReference type="NCBI Taxonomy" id="35128"/>
    <lineage>
        <taxon>Eukaryota</taxon>
        <taxon>Sar</taxon>
        <taxon>Stramenopiles</taxon>
        <taxon>Ochrophyta</taxon>
        <taxon>Bacillariophyta</taxon>
        <taxon>Coscinodiscophyceae</taxon>
        <taxon>Thalassiosirophycidae</taxon>
        <taxon>Thalassiosirales</taxon>
        <taxon>Thalassiosiraceae</taxon>
        <taxon>Thalassiosira</taxon>
    </lineage>
</organism>
<dbReference type="KEGG" id="tps:THAPSDRAFT_269773"/>
<dbReference type="HOGENOM" id="CLU_035857_6_0_1"/>
<dbReference type="GO" id="GO:0016263">
    <property type="term" value="F:glycoprotein-N-acetylgalactosamine 3-beta-galactosyltransferase activity"/>
    <property type="evidence" value="ECO:0000318"/>
    <property type="project" value="GO_Central"/>
</dbReference>
<evidence type="ECO:0000256" key="6">
    <source>
        <dbReference type="ARBA" id="ARBA00023136"/>
    </source>
</evidence>
<accession>B8CCI7</accession>
<evidence type="ECO:0000313" key="7">
    <source>
        <dbReference type="EMBL" id="EED88781.1"/>
    </source>
</evidence>
<dbReference type="eggNOG" id="KOG2246">
    <property type="taxonomic scope" value="Eukaryota"/>
</dbReference>
<keyword evidence="8" id="KW-1185">Reference proteome</keyword>
<dbReference type="PaxDb" id="35128-Thaps269773"/>
<dbReference type="OMA" id="AFHYVHE"/>
<dbReference type="GeneID" id="7452698"/>
<dbReference type="STRING" id="35128.B8CCI7"/>
<proteinExistence type="inferred from homology"/>
<evidence type="ECO:0000256" key="2">
    <source>
        <dbReference type="ARBA" id="ARBA00006462"/>
    </source>
</evidence>
<name>B8CCI7_THAPS</name>